<evidence type="ECO:0000256" key="2">
    <source>
        <dbReference type="ARBA" id="ARBA00008335"/>
    </source>
</evidence>
<dbReference type="RefSeq" id="XP_015600669.1">
    <property type="nucleotide sequence ID" value="XM_015745183.2"/>
</dbReference>
<dbReference type="PROSITE" id="PS50850">
    <property type="entry name" value="MFS"/>
    <property type="match status" value="1"/>
</dbReference>
<gene>
    <name evidence="10" type="primary">LOC107270300</name>
</gene>
<feature type="transmembrane region" description="Helical" evidence="7">
    <location>
        <begin position="461"/>
        <end position="484"/>
    </location>
</feature>
<dbReference type="KEGG" id="ccin:107270300"/>
<feature type="transmembrane region" description="Helical" evidence="7">
    <location>
        <begin position="231"/>
        <end position="250"/>
    </location>
</feature>
<feature type="transmembrane region" description="Helical" evidence="7">
    <location>
        <begin position="159"/>
        <end position="177"/>
    </location>
</feature>
<evidence type="ECO:0000256" key="5">
    <source>
        <dbReference type="ARBA" id="ARBA00022989"/>
    </source>
</evidence>
<feature type="transmembrane region" description="Helical" evidence="7">
    <location>
        <begin position="523"/>
        <end position="543"/>
    </location>
</feature>
<proteinExistence type="inferred from homology"/>
<keyword evidence="9" id="KW-1185">Reference proteome</keyword>
<dbReference type="InterPro" id="IPR011701">
    <property type="entry name" value="MFS"/>
</dbReference>
<comment type="subcellular location">
    <subcellularLocation>
        <location evidence="1">Membrane</location>
        <topology evidence="1">Multi-pass membrane protein</topology>
    </subcellularLocation>
</comment>
<sequence length="562" mass="61733">MYKSLKNYKLLPDVKNNDLYTISLPDSVKKPDGGEGQNQKADERSVDFERAITLAGYGKFNYLLLLAIVPAGWASVYNSTVMSYVLPSAECDLELTMFDKGLLNSMVFAGMISSSFIWGLTTDTFGRKNTLFYGYLCDGIFNVASIFSRASWILILFKFLSGVIISGPFASLMSYLAEIHGEEHRSRTYMWLGVFFSLGNISVPCIAWLIIPQDWQLNIFDGFVVLNSWRIFLAISSIPSFAACLAISFFPESPRFLISKCRLQEALEVFKKIYAMNTGKHPDTYPVKSLAEETSMEASGKSFVHMMRCGWRQTKPLFAAPNISKLILISSIQFGATLGSNSLRLWMPQLFAMIETYQSMHPLESSGSYPSVCYMLDKTNYRPQSNITIGSTNNPNTCTEMVLDSTVYINSMVIALTGVIGYTMAGTLINAVGKKKLMVFCFALAGSCCGILYWAEDSNGILGLSSVFVAMASIGGATVVNVIVDNFPTYLRTMAVSVTMVIGRFGAVIGNLLFPILLNIGCLGPFIMIGSACLACALLVLFLPTHSSSTKKAVSDEGTEKK</sequence>
<keyword evidence="3" id="KW-0813">Transport</keyword>
<keyword evidence="5 7" id="KW-1133">Transmembrane helix</keyword>
<evidence type="ECO:0000256" key="1">
    <source>
        <dbReference type="ARBA" id="ARBA00004141"/>
    </source>
</evidence>
<feature type="domain" description="Major facilitator superfamily (MFS) profile" evidence="8">
    <location>
        <begin position="64"/>
        <end position="548"/>
    </location>
</feature>
<dbReference type="Gene3D" id="1.20.1250.20">
    <property type="entry name" value="MFS general substrate transporter like domains"/>
    <property type="match status" value="1"/>
</dbReference>
<dbReference type="InterPro" id="IPR005828">
    <property type="entry name" value="MFS_sugar_transport-like"/>
</dbReference>
<organism evidence="9 10">
    <name type="scientific">Cephus cinctus</name>
    <name type="common">Wheat stem sawfly</name>
    <dbReference type="NCBI Taxonomy" id="211228"/>
    <lineage>
        <taxon>Eukaryota</taxon>
        <taxon>Metazoa</taxon>
        <taxon>Ecdysozoa</taxon>
        <taxon>Arthropoda</taxon>
        <taxon>Hexapoda</taxon>
        <taxon>Insecta</taxon>
        <taxon>Pterygota</taxon>
        <taxon>Neoptera</taxon>
        <taxon>Endopterygota</taxon>
        <taxon>Hymenoptera</taxon>
        <taxon>Cephoidea</taxon>
        <taxon>Cephidae</taxon>
        <taxon>Cephus</taxon>
    </lineage>
</organism>
<dbReference type="SUPFAM" id="SSF103473">
    <property type="entry name" value="MFS general substrate transporter"/>
    <property type="match status" value="1"/>
</dbReference>
<dbReference type="Pfam" id="PF07690">
    <property type="entry name" value="MFS_1"/>
    <property type="match status" value="1"/>
</dbReference>
<dbReference type="Proteomes" id="UP000694920">
    <property type="component" value="Unplaced"/>
</dbReference>
<dbReference type="PANTHER" id="PTHR23511">
    <property type="entry name" value="SYNAPTIC VESICLE GLYCOPROTEIN 2"/>
    <property type="match status" value="1"/>
</dbReference>
<accession>A0AAJ7C310</accession>
<name>A0AAJ7C310_CEPCN</name>
<dbReference type="Pfam" id="PF00083">
    <property type="entry name" value="Sugar_tr"/>
    <property type="match status" value="1"/>
</dbReference>
<evidence type="ECO:0000256" key="3">
    <source>
        <dbReference type="ARBA" id="ARBA00022448"/>
    </source>
</evidence>
<dbReference type="GeneID" id="107270300"/>
<feature type="transmembrane region" description="Helical" evidence="7">
    <location>
        <begin position="496"/>
        <end position="517"/>
    </location>
</feature>
<feature type="transmembrane region" description="Helical" evidence="7">
    <location>
        <begin position="317"/>
        <end position="338"/>
    </location>
</feature>
<feature type="transmembrane region" description="Helical" evidence="7">
    <location>
        <begin position="407"/>
        <end position="425"/>
    </location>
</feature>
<dbReference type="InterPro" id="IPR036259">
    <property type="entry name" value="MFS_trans_sf"/>
</dbReference>
<feature type="transmembrane region" description="Helical" evidence="7">
    <location>
        <begin position="132"/>
        <end position="153"/>
    </location>
</feature>
<dbReference type="FunFam" id="1.20.1250.20:FF:000232">
    <property type="entry name" value="Organic cation/carnitine transporter 7"/>
    <property type="match status" value="1"/>
</dbReference>
<dbReference type="GO" id="GO:0016020">
    <property type="term" value="C:membrane"/>
    <property type="evidence" value="ECO:0007669"/>
    <property type="project" value="UniProtKB-SubCell"/>
</dbReference>
<evidence type="ECO:0000256" key="4">
    <source>
        <dbReference type="ARBA" id="ARBA00022692"/>
    </source>
</evidence>
<feature type="transmembrane region" description="Helical" evidence="7">
    <location>
        <begin position="437"/>
        <end position="455"/>
    </location>
</feature>
<comment type="similarity">
    <text evidence="2">Belongs to the major facilitator superfamily.</text>
</comment>
<keyword evidence="4 7" id="KW-0812">Transmembrane</keyword>
<evidence type="ECO:0000256" key="7">
    <source>
        <dbReference type="SAM" id="Phobius"/>
    </source>
</evidence>
<dbReference type="PANTHER" id="PTHR23511:SF36">
    <property type="entry name" value="EG:BACR7A4.13 PROTEIN-RELATED"/>
    <property type="match status" value="1"/>
</dbReference>
<evidence type="ECO:0000259" key="8">
    <source>
        <dbReference type="PROSITE" id="PS50850"/>
    </source>
</evidence>
<feature type="transmembrane region" description="Helical" evidence="7">
    <location>
        <begin position="101"/>
        <end position="120"/>
    </location>
</feature>
<dbReference type="InterPro" id="IPR020846">
    <property type="entry name" value="MFS_dom"/>
</dbReference>
<feature type="transmembrane region" description="Helical" evidence="7">
    <location>
        <begin position="189"/>
        <end position="211"/>
    </location>
</feature>
<evidence type="ECO:0000256" key="6">
    <source>
        <dbReference type="ARBA" id="ARBA00023136"/>
    </source>
</evidence>
<feature type="transmembrane region" description="Helical" evidence="7">
    <location>
        <begin position="60"/>
        <end position="81"/>
    </location>
</feature>
<protein>
    <submittedName>
        <fullName evidence="10">Synaptic vesicle glycoprotein 2B isoform X1</fullName>
    </submittedName>
</protein>
<dbReference type="AlphaFoldDB" id="A0AAJ7C310"/>
<evidence type="ECO:0000313" key="10">
    <source>
        <dbReference type="RefSeq" id="XP_015600669.1"/>
    </source>
</evidence>
<dbReference type="GO" id="GO:0022857">
    <property type="term" value="F:transmembrane transporter activity"/>
    <property type="evidence" value="ECO:0007669"/>
    <property type="project" value="InterPro"/>
</dbReference>
<keyword evidence="6 7" id="KW-0472">Membrane</keyword>
<evidence type="ECO:0000313" key="9">
    <source>
        <dbReference type="Proteomes" id="UP000694920"/>
    </source>
</evidence>
<reference evidence="10" key="1">
    <citation type="submission" date="2025-08" db="UniProtKB">
        <authorList>
            <consortium name="RefSeq"/>
        </authorList>
    </citation>
    <scope>IDENTIFICATION</scope>
</reference>